<gene>
    <name evidence="3" type="ORF">H4W30_008339</name>
</gene>
<dbReference type="Pfam" id="PF12079">
    <property type="entry name" value="DUF3558"/>
    <property type="match status" value="1"/>
</dbReference>
<name>A0ABR9LKT5_9PSEU</name>
<keyword evidence="2" id="KW-0732">Signal</keyword>
<proteinExistence type="predicted"/>
<dbReference type="RefSeq" id="WP_192747642.1">
    <property type="nucleotide sequence ID" value="NZ_JADBEJ010000008.1"/>
</dbReference>
<organism evidence="3 4">
    <name type="scientific">Amycolatopsis roodepoortensis</name>
    <dbReference type="NCBI Taxonomy" id="700274"/>
    <lineage>
        <taxon>Bacteria</taxon>
        <taxon>Bacillati</taxon>
        <taxon>Actinomycetota</taxon>
        <taxon>Actinomycetes</taxon>
        <taxon>Pseudonocardiales</taxon>
        <taxon>Pseudonocardiaceae</taxon>
        <taxon>Amycolatopsis</taxon>
    </lineage>
</organism>
<keyword evidence="4" id="KW-1185">Reference proteome</keyword>
<dbReference type="Proteomes" id="UP000656548">
    <property type="component" value="Unassembled WGS sequence"/>
</dbReference>
<evidence type="ECO:0000256" key="2">
    <source>
        <dbReference type="SAM" id="SignalP"/>
    </source>
</evidence>
<evidence type="ECO:0008006" key="5">
    <source>
        <dbReference type="Google" id="ProtNLM"/>
    </source>
</evidence>
<evidence type="ECO:0000256" key="1">
    <source>
        <dbReference type="SAM" id="MobiDB-lite"/>
    </source>
</evidence>
<evidence type="ECO:0000313" key="4">
    <source>
        <dbReference type="Proteomes" id="UP000656548"/>
    </source>
</evidence>
<evidence type="ECO:0000313" key="3">
    <source>
        <dbReference type="EMBL" id="MBE1581258.1"/>
    </source>
</evidence>
<dbReference type="EMBL" id="JADBEJ010000008">
    <property type="protein sequence ID" value="MBE1581258.1"/>
    <property type="molecule type" value="Genomic_DNA"/>
</dbReference>
<dbReference type="PROSITE" id="PS51257">
    <property type="entry name" value="PROKAR_LIPOPROTEIN"/>
    <property type="match status" value="1"/>
</dbReference>
<feature type="chain" id="PRO_5046935378" description="DUF3558 domain-containing protein" evidence="2">
    <location>
        <begin position="26"/>
        <end position="187"/>
    </location>
</feature>
<feature type="region of interest" description="Disordered" evidence="1">
    <location>
        <begin position="31"/>
        <end position="53"/>
    </location>
</feature>
<comment type="caution">
    <text evidence="3">The sequence shown here is derived from an EMBL/GenBank/DDBJ whole genome shotgun (WGS) entry which is preliminary data.</text>
</comment>
<dbReference type="InterPro" id="IPR024520">
    <property type="entry name" value="DUF3558"/>
</dbReference>
<reference evidence="3 4" key="1">
    <citation type="submission" date="2020-10" db="EMBL/GenBank/DDBJ databases">
        <title>Sequencing the genomes of 1000 actinobacteria strains.</title>
        <authorList>
            <person name="Klenk H.-P."/>
        </authorList>
    </citation>
    <scope>NUCLEOTIDE SEQUENCE [LARGE SCALE GENOMIC DNA]</scope>
    <source>
        <strain evidence="3 4">DSM 46661</strain>
    </source>
</reference>
<accession>A0ABR9LKT5</accession>
<feature type="signal peptide" evidence="2">
    <location>
        <begin position="1"/>
        <end position="25"/>
    </location>
</feature>
<protein>
    <recommendedName>
        <fullName evidence="5">DUF3558 domain-containing protein</fullName>
    </recommendedName>
</protein>
<sequence length="187" mass="18918">MSQYGAKFLQRSLPIALIALPLALAGCTTEKPGNPTPSAPAPSTSGQNASTSPQDAFGDLKACDLLEPVASSLGFEPPVVETYESDNGCGSSKPRYGTVAVYLVPNAGIADLKTDTGEVNQINVGGRKAVELPGSAGKGACLIGISVSEKARATVNLGLSNSGTTEQACTDAKSIAEQIAPKLPQSG</sequence>